<proteinExistence type="predicted"/>
<sequence length="178" mass="20536">MYLWLDAVLELDRKKLEMWVRKAKHHGWFEDPEIQAQLYAFCEASHETERYEPFCKIANKVLELAKGTLLSRRAKYPIEDFTFVRNDPWYFLTNALHGMNGAKRKPDVVGIRVRHLANLPWAWSGRLSSTSSSSKSTGRRSRPTRGTLNLQSRLHLPQKPSPGGQVFDRPPSSRTTSQ</sequence>
<dbReference type="EMBL" id="JH931184">
    <property type="protein sequence ID" value="EKM48324.1"/>
    <property type="molecule type" value="Genomic_DNA"/>
</dbReference>
<keyword evidence="3" id="KW-1185">Reference proteome</keyword>
<dbReference type="AlphaFoldDB" id="K5VP48"/>
<evidence type="ECO:0000256" key="1">
    <source>
        <dbReference type="SAM" id="MobiDB-lite"/>
    </source>
</evidence>
<dbReference type="OrthoDB" id="10586325at2759"/>
<gene>
    <name evidence="2" type="ORF">PHACADRAFT_214851</name>
</gene>
<dbReference type="Proteomes" id="UP000008370">
    <property type="component" value="Unassembled WGS sequence"/>
</dbReference>
<name>K5VP48_PHACS</name>
<evidence type="ECO:0000313" key="2">
    <source>
        <dbReference type="EMBL" id="EKM48324.1"/>
    </source>
</evidence>
<organism evidence="2 3">
    <name type="scientific">Phanerochaete carnosa (strain HHB-10118-sp)</name>
    <name type="common">White-rot fungus</name>
    <name type="synonym">Peniophora carnosa</name>
    <dbReference type="NCBI Taxonomy" id="650164"/>
    <lineage>
        <taxon>Eukaryota</taxon>
        <taxon>Fungi</taxon>
        <taxon>Dikarya</taxon>
        <taxon>Basidiomycota</taxon>
        <taxon>Agaricomycotina</taxon>
        <taxon>Agaricomycetes</taxon>
        <taxon>Polyporales</taxon>
        <taxon>Phanerochaetaceae</taxon>
        <taxon>Phanerochaete</taxon>
    </lineage>
</organism>
<dbReference type="GeneID" id="18913604"/>
<accession>K5VP48</accession>
<dbReference type="HOGENOM" id="CLU_1511113_0_0_1"/>
<dbReference type="KEGG" id="pco:PHACADRAFT_214851"/>
<dbReference type="InParanoid" id="K5VP48"/>
<feature type="compositionally biased region" description="Low complexity" evidence="1">
    <location>
        <begin position="125"/>
        <end position="136"/>
    </location>
</feature>
<protein>
    <submittedName>
        <fullName evidence="2">Uncharacterized protein</fullName>
    </submittedName>
</protein>
<dbReference type="RefSeq" id="XP_007403125.1">
    <property type="nucleotide sequence ID" value="XM_007403063.1"/>
</dbReference>
<feature type="region of interest" description="Disordered" evidence="1">
    <location>
        <begin position="125"/>
        <end position="178"/>
    </location>
</feature>
<reference evidence="2 3" key="1">
    <citation type="journal article" date="2012" name="BMC Genomics">
        <title>Comparative genomics of the white-rot fungi, Phanerochaete carnosa and P. chrysosporium, to elucidate the genetic basis of the distinct wood types they colonize.</title>
        <authorList>
            <person name="Suzuki H."/>
            <person name="MacDonald J."/>
            <person name="Syed K."/>
            <person name="Salamov A."/>
            <person name="Hori C."/>
            <person name="Aerts A."/>
            <person name="Henrissat B."/>
            <person name="Wiebenga A."/>
            <person name="vanKuyk P.A."/>
            <person name="Barry K."/>
            <person name="Lindquist E."/>
            <person name="LaButti K."/>
            <person name="Lapidus A."/>
            <person name="Lucas S."/>
            <person name="Coutinho P."/>
            <person name="Gong Y."/>
            <person name="Samejima M."/>
            <person name="Mahadevan R."/>
            <person name="Abou-Zaid M."/>
            <person name="de Vries R.P."/>
            <person name="Igarashi K."/>
            <person name="Yadav J.S."/>
            <person name="Grigoriev I.V."/>
            <person name="Master E.R."/>
        </authorList>
    </citation>
    <scope>NUCLEOTIDE SEQUENCE [LARGE SCALE GENOMIC DNA]</scope>
    <source>
        <strain evidence="2 3">HHB-10118-sp</strain>
    </source>
</reference>
<evidence type="ECO:0000313" key="3">
    <source>
        <dbReference type="Proteomes" id="UP000008370"/>
    </source>
</evidence>